<proteinExistence type="predicted"/>
<dbReference type="Gene3D" id="3.30.420.10">
    <property type="entry name" value="Ribonuclease H-like superfamily/Ribonuclease H"/>
    <property type="match status" value="1"/>
</dbReference>
<dbReference type="Pfam" id="PF13565">
    <property type="entry name" value="HTH_32"/>
    <property type="match status" value="1"/>
</dbReference>
<evidence type="ECO:0000313" key="3">
    <source>
        <dbReference type="Proteomes" id="UP000253426"/>
    </source>
</evidence>
<dbReference type="SUPFAM" id="SSF53098">
    <property type="entry name" value="Ribonuclease H-like"/>
    <property type="match status" value="1"/>
</dbReference>
<dbReference type="InterPro" id="IPR038717">
    <property type="entry name" value="Tc1-like_DDE_dom"/>
</dbReference>
<dbReference type="SUPFAM" id="SSF46689">
    <property type="entry name" value="Homeodomain-like"/>
    <property type="match status" value="1"/>
</dbReference>
<feature type="domain" description="Tc1-like transposase DDE" evidence="1">
    <location>
        <begin position="175"/>
        <end position="324"/>
    </location>
</feature>
<organism evidence="2 3">
    <name type="scientific">Roseimicrobium gellanilyticum</name>
    <dbReference type="NCBI Taxonomy" id="748857"/>
    <lineage>
        <taxon>Bacteria</taxon>
        <taxon>Pseudomonadati</taxon>
        <taxon>Verrucomicrobiota</taxon>
        <taxon>Verrucomicrobiia</taxon>
        <taxon>Verrucomicrobiales</taxon>
        <taxon>Verrucomicrobiaceae</taxon>
        <taxon>Roseimicrobium</taxon>
    </lineage>
</organism>
<dbReference type="Pfam" id="PF13358">
    <property type="entry name" value="DDE_3"/>
    <property type="match status" value="1"/>
</dbReference>
<sequence>MARTGRPVIHIVLSDSERDFLELLCRKRSAPITEVKRAKSILLMAEGLANKAIARRVGFCPATVGTLRSRFDQVRLEGISDLPRSGPPRKIGDDKVEALIAKTLHTKPKGATHWSTRKMAGKMGISHDSVSRIWRAFGLKPHRADSFQISTDPHYVDKVRDVVGLYMSPPENALVLCVDEKSQIQALERSQPVLPMRPGKPEGHTPEYYRHGTTSLFAALDVKSGKVIAKCYPRHRAKEFMAFLINIENHVAAEVCAGKEVHLILDNYATHKSASVMKWLIKRPHWHLHFTPTHASWLNQVERFFALITNEAIRRGNFLSVQKLVAAIQSYLDEHNAQPKPFVWTAGADRILENTANFCKSIV</sequence>
<dbReference type="EMBL" id="QNRR01000001">
    <property type="protein sequence ID" value="RBP47213.1"/>
    <property type="molecule type" value="Genomic_DNA"/>
</dbReference>
<dbReference type="NCBIfam" id="NF033545">
    <property type="entry name" value="transpos_IS630"/>
    <property type="match status" value="1"/>
</dbReference>
<dbReference type="InterPro" id="IPR036397">
    <property type="entry name" value="RNaseH_sf"/>
</dbReference>
<comment type="caution">
    <text evidence="2">The sequence shown here is derived from an EMBL/GenBank/DDBJ whole genome shotgun (WGS) entry which is preliminary data.</text>
</comment>
<protein>
    <submittedName>
        <fullName evidence="2">RpiR family transcriptional regulator</fullName>
    </submittedName>
</protein>
<dbReference type="InterPro" id="IPR012337">
    <property type="entry name" value="RNaseH-like_sf"/>
</dbReference>
<keyword evidence="3" id="KW-1185">Reference proteome</keyword>
<dbReference type="RefSeq" id="WP_113956168.1">
    <property type="nucleotide sequence ID" value="NZ_QNRR01000001.1"/>
</dbReference>
<accession>A0A366HSG1</accession>
<evidence type="ECO:0000313" key="2">
    <source>
        <dbReference type="EMBL" id="RBP47213.1"/>
    </source>
</evidence>
<reference evidence="2 3" key="1">
    <citation type="submission" date="2018-06" db="EMBL/GenBank/DDBJ databases">
        <title>Genomic Encyclopedia of Type Strains, Phase IV (KMG-IV): sequencing the most valuable type-strain genomes for metagenomic binning, comparative biology and taxonomic classification.</title>
        <authorList>
            <person name="Goeker M."/>
        </authorList>
    </citation>
    <scope>NUCLEOTIDE SEQUENCE [LARGE SCALE GENOMIC DNA]</scope>
    <source>
        <strain evidence="2 3">DSM 25532</strain>
    </source>
</reference>
<evidence type="ECO:0000259" key="1">
    <source>
        <dbReference type="Pfam" id="PF13358"/>
    </source>
</evidence>
<dbReference type="InterPro" id="IPR052702">
    <property type="entry name" value="MscS-like_channel"/>
</dbReference>
<dbReference type="GO" id="GO:0003676">
    <property type="term" value="F:nucleic acid binding"/>
    <property type="evidence" value="ECO:0007669"/>
    <property type="project" value="InterPro"/>
</dbReference>
<dbReference type="OrthoDB" id="165456at2"/>
<dbReference type="InterPro" id="IPR009057">
    <property type="entry name" value="Homeodomain-like_sf"/>
</dbReference>
<dbReference type="PANTHER" id="PTHR30347">
    <property type="entry name" value="POTASSIUM CHANNEL RELATED"/>
    <property type="match status" value="1"/>
</dbReference>
<dbReference type="Proteomes" id="UP000253426">
    <property type="component" value="Unassembled WGS sequence"/>
</dbReference>
<dbReference type="InterPro" id="IPR047655">
    <property type="entry name" value="Transpos_IS630-like"/>
</dbReference>
<gene>
    <name evidence="2" type="ORF">DES53_10110</name>
</gene>
<dbReference type="PANTHER" id="PTHR30347:SF1">
    <property type="entry name" value="MECHANOSENSITIVE CHANNEL MSCK"/>
    <property type="match status" value="1"/>
</dbReference>
<dbReference type="AlphaFoldDB" id="A0A366HSG1"/>
<name>A0A366HSG1_9BACT</name>